<accession>Q091S3</accession>
<name>Q091S3_STIAD</name>
<evidence type="ECO:0000313" key="2">
    <source>
        <dbReference type="Proteomes" id="UP000032702"/>
    </source>
</evidence>
<dbReference type="AlphaFoldDB" id="Q091S3"/>
<dbReference type="Proteomes" id="UP000032702">
    <property type="component" value="Unassembled WGS sequence"/>
</dbReference>
<sequence length="348" mass="39371">MPSIAMPVASAGLQTSADAVRLLKPFCVPPFYSQESYSDILKTAETLPSILSLSHMFERPLGVPEHPVDFSVWILAKGRRDVLAGIHEGLPSAFYAQEPWRRIRDFARSWVDETSPLHDVSSVWLEFDIRHRPSGIPTPLLFFTIGPHLSPQPGLELLQPKPFVSPEFASLRRCWELIPASCRYRTLGIFYSRHTEAIRLIIITNPDEAFAYLEKVGWPGSPAKLRKRVEKFLHFHSEIALHIDVHPQGVQPQVGMEIYVDENSLYRGRGGDCRPLLDLAVEESLCLPEIRDALTAWPGTGTESLADGRVVRVERMFHHVKLVSQLDLTLQAKAYTTAEYEESSPWDR</sequence>
<comment type="caution">
    <text evidence="1">The sequence shown here is derived from an EMBL/GenBank/DDBJ whole genome shotgun (WGS) entry which is preliminary data.</text>
</comment>
<organism evidence="1 2">
    <name type="scientific">Stigmatella aurantiaca (strain DW4/3-1)</name>
    <dbReference type="NCBI Taxonomy" id="378806"/>
    <lineage>
        <taxon>Bacteria</taxon>
        <taxon>Pseudomonadati</taxon>
        <taxon>Myxococcota</taxon>
        <taxon>Myxococcia</taxon>
        <taxon>Myxococcales</taxon>
        <taxon>Cystobacterineae</taxon>
        <taxon>Archangiaceae</taxon>
        <taxon>Stigmatella</taxon>
    </lineage>
</organism>
<reference evidence="1 2" key="1">
    <citation type="submission" date="2006-04" db="EMBL/GenBank/DDBJ databases">
        <authorList>
            <person name="Nierman W.C."/>
        </authorList>
    </citation>
    <scope>NUCLEOTIDE SEQUENCE [LARGE SCALE GENOMIC DNA]</scope>
    <source>
        <strain evidence="1 2">DW4/3-1</strain>
    </source>
</reference>
<proteinExistence type="predicted"/>
<protein>
    <submittedName>
        <fullName evidence="1">Uncharacterized protein</fullName>
    </submittedName>
</protein>
<evidence type="ECO:0000313" key="1">
    <source>
        <dbReference type="EMBL" id="EAU66494.1"/>
    </source>
</evidence>
<gene>
    <name evidence="1" type="ORF">STIAU_1963</name>
</gene>
<dbReference type="EMBL" id="AAMD01000054">
    <property type="protein sequence ID" value="EAU66494.1"/>
    <property type="molecule type" value="Genomic_DNA"/>
</dbReference>